<dbReference type="GeneTree" id="ENSGT00390000009005"/>
<keyword evidence="4" id="KW-1185">Reference proteome</keyword>
<dbReference type="Proteomes" id="UP000314983">
    <property type="component" value="Chromosome 14"/>
</dbReference>
<dbReference type="AlphaFoldDB" id="A0AAY5F6C7"/>
<dbReference type="PANTHER" id="PTHR47276">
    <property type="entry name" value="ANKYRIN REPEAT DOMAIN-CONTAINING PROTEIN 22"/>
    <property type="match status" value="1"/>
</dbReference>
<feature type="repeat" description="ANK" evidence="1">
    <location>
        <begin position="136"/>
        <end position="168"/>
    </location>
</feature>
<dbReference type="InterPro" id="IPR036770">
    <property type="entry name" value="Ankyrin_rpt-contain_sf"/>
</dbReference>
<evidence type="ECO:0000313" key="4">
    <source>
        <dbReference type="Proteomes" id="UP000314983"/>
    </source>
</evidence>
<feature type="transmembrane region" description="Helical" evidence="2">
    <location>
        <begin position="89"/>
        <end position="109"/>
    </location>
</feature>
<dbReference type="Pfam" id="PF12796">
    <property type="entry name" value="Ank_2"/>
    <property type="match status" value="2"/>
</dbReference>
<dbReference type="InterPro" id="IPR002110">
    <property type="entry name" value="Ankyrin_rpt"/>
</dbReference>
<evidence type="ECO:0000256" key="1">
    <source>
        <dbReference type="PROSITE-ProRule" id="PRU00023"/>
    </source>
</evidence>
<reference evidence="3" key="3">
    <citation type="submission" date="2025-09" db="UniProtKB">
        <authorList>
            <consortium name="Ensembl"/>
        </authorList>
    </citation>
    <scope>IDENTIFICATION</scope>
</reference>
<dbReference type="Gene3D" id="1.25.40.20">
    <property type="entry name" value="Ankyrin repeat-containing domain"/>
    <property type="match status" value="1"/>
</dbReference>
<name>A0AAY5F6C7_ELEEL</name>
<dbReference type="SMART" id="SM00248">
    <property type="entry name" value="ANK"/>
    <property type="match status" value="4"/>
</dbReference>
<dbReference type="PROSITE" id="PS50297">
    <property type="entry name" value="ANK_REP_REGION"/>
    <property type="match status" value="2"/>
</dbReference>
<evidence type="ECO:0000313" key="3">
    <source>
        <dbReference type="Ensembl" id="ENSEEEP00000064444.1"/>
    </source>
</evidence>
<reference evidence="3" key="2">
    <citation type="submission" date="2025-08" db="UniProtKB">
        <authorList>
            <consortium name="Ensembl"/>
        </authorList>
    </citation>
    <scope>IDENTIFICATION</scope>
</reference>
<evidence type="ECO:0008006" key="5">
    <source>
        <dbReference type="Google" id="ProtNLM"/>
    </source>
</evidence>
<evidence type="ECO:0000256" key="2">
    <source>
        <dbReference type="SAM" id="Phobius"/>
    </source>
</evidence>
<keyword evidence="2" id="KW-1133">Transmembrane helix</keyword>
<protein>
    <recommendedName>
        <fullName evidence="5">Ankyrin repeat domain 22</fullName>
    </recommendedName>
</protein>
<keyword evidence="2" id="KW-0472">Membrane</keyword>
<dbReference type="InterPro" id="IPR042802">
    <property type="entry name" value="ANR22"/>
</dbReference>
<reference evidence="3 4" key="1">
    <citation type="submission" date="2020-05" db="EMBL/GenBank/DDBJ databases">
        <title>Electrophorus electricus (electric eel) genome, fEleEle1, primary haplotype.</title>
        <authorList>
            <person name="Myers G."/>
            <person name="Meyer A."/>
            <person name="Fedrigo O."/>
            <person name="Formenti G."/>
            <person name="Rhie A."/>
            <person name="Tracey A."/>
            <person name="Sims Y."/>
            <person name="Jarvis E.D."/>
        </authorList>
    </citation>
    <scope>NUCLEOTIDE SEQUENCE [LARGE SCALE GENOMIC DNA]</scope>
</reference>
<feature type="repeat" description="ANK" evidence="1">
    <location>
        <begin position="41"/>
        <end position="73"/>
    </location>
</feature>
<dbReference type="PANTHER" id="PTHR47276:SF1">
    <property type="entry name" value="ANKYRIN REPEAT DOMAIN-CONTAINING PROTEIN 22"/>
    <property type="match status" value="1"/>
</dbReference>
<dbReference type="SUPFAM" id="SSF48403">
    <property type="entry name" value="Ankyrin repeat"/>
    <property type="match status" value="1"/>
</dbReference>
<organism evidence="3 4">
    <name type="scientific">Electrophorus electricus</name>
    <name type="common">Electric eel</name>
    <name type="synonym">Gymnotus electricus</name>
    <dbReference type="NCBI Taxonomy" id="8005"/>
    <lineage>
        <taxon>Eukaryota</taxon>
        <taxon>Metazoa</taxon>
        <taxon>Chordata</taxon>
        <taxon>Craniata</taxon>
        <taxon>Vertebrata</taxon>
        <taxon>Euteleostomi</taxon>
        <taxon>Actinopterygii</taxon>
        <taxon>Neopterygii</taxon>
        <taxon>Teleostei</taxon>
        <taxon>Ostariophysi</taxon>
        <taxon>Gymnotiformes</taxon>
        <taxon>Gymnotoidei</taxon>
        <taxon>Gymnotidae</taxon>
        <taxon>Electrophorus</taxon>
    </lineage>
</organism>
<accession>A0AAY5F6C7</accession>
<dbReference type="PROSITE" id="PS50088">
    <property type="entry name" value="ANK_REPEAT"/>
    <property type="match status" value="2"/>
</dbReference>
<gene>
    <name evidence="3" type="primary">HPRT1</name>
</gene>
<keyword evidence="2" id="KW-0812">Transmembrane</keyword>
<proteinExistence type="predicted"/>
<sequence length="224" mass="25137">MGISYSYSEAICQAAYSGDVHQVHQLVKTDIKNLNVQDETFGDTPIIAACRRGNVRTVKYLLDQKADVSIRNKKKRTCLHYVAKKTFTFYDYLMIIILMPILLIGYLIMKTIQKKHVNLMKLLLSSKVEIDAVDYKGNTALHYACLNKSHGLIPLLVERNADTSIRNNIKSRCSQCLICRWYTRFGICVNSTATSCGSASVSCPPDHTAVGTFISRTLYRGGVD</sequence>
<dbReference type="Ensembl" id="ENSEEET00000056923.1">
    <property type="protein sequence ID" value="ENSEEEP00000064444.1"/>
    <property type="gene ID" value="ENSEEEG00000010501.2"/>
</dbReference>
<keyword evidence="1" id="KW-0040">ANK repeat</keyword>